<evidence type="ECO:0000256" key="2">
    <source>
        <dbReference type="ARBA" id="ARBA00007786"/>
    </source>
</evidence>
<feature type="domain" description="Pectinesterase inhibitor" evidence="10">
    <location>
        <begin position="68"/>
        <end position="225"/>
    </location>
</feature>
<dbReference type="EMBL" id="AWWV01008264">
    <property type="protein sequence ID" value="OMO91925.1"/>
    <property type="molecule type" value="Genomic_DNA"/>
</dbReference>
<feature type="compositionally biased region" description="Polar residues" evidence="8">
    <location>
        <begin position="230"/>
        <end position="244"/>
    </location>
</feature>
<organism evidence="11 12">
    <name type="scientific">Corchorus capsularis</name>
    <name type="common">Jute</name>
    <dbReference type="NCBI Taxonomy" id="210143"/>
    <lineage>
        <taxon>Eukaryota</taxon>
        <taxon>Viridiplantae</taxon>
        <taxon>Streptophyta</taxon>
        <taxon>Embryophyta</taxon>
        <taxon>Tracheophyta</taxon>
        <taxon>Spermatophyta</taxon>
        <taxon>Magnoliopsida</taxon>
        <taxon>eudicotyledons</taxon>
        <taxon>Gunneridae</taxon>
        <taxon>Pentapetalae</taxon>
        <taxon>rosids</taxon>
        <taxon>malvids</taxon>
        <taxon>Malvales</taxon>
        <taxon>Malvaceae</taxon>
        <taxon>Grewioideae</taxon>
        <taxon>Apeibeae</taxon>
        <taxon>Corchorus</taxon>
    </lineage>
</organism>
<dbReference type="EC" id="3.1.1.11" evidence="3"/>
<dbReference type="FunFam" id="1.20.140.40:FF:000010">
    <property type="entry name" value="Pectinesterase"/>
    <property type="match status" value="1"/>
</dbReference>
<reference evidence="11 12" key="1">
    <citation type="submission" date="2013-09" db="EMBL/GenBank/DDBJ databases">
        <title>Corchorus capsularis genome sequencing.</title>
        <authorList>
            <person name="Alam M."/>
            <person name="Haque M.S."/>
            <person name="Islam M.S."/>
            <person name="Emdad E.M."/>
            <person name="Islam M.M."/>
            <person name="Ahmed B."/>
            <person name="Halim A."/>
            <person name="Hossen Q.M.M."/>
            <person name="Hossain M.Z."/>
            <person name="Ahmed R."/>
            <person name="Khan M.M."/>
            <person name="Islam R."/>
            <person name="Rashid M.M."/>
            <person name="Khan S.A."/>
            <person name="Rahman M.S."/>
            <person name="Alam M."/>
        </authorList>
    </citation>
    <scope>NUCLEOTIDE SEQUENCE [LARGE SCALE GENOMIC DNA]</scope>
    <source>
        <strain evidence="12">cv. CVL-1</strain>
        <tissue evidence="11">Whole seedling</tissue>
    </source>
</reference>
<dbReference type="Pfam" id="PF04043">
    <property type="entry name" value="PMEI"/>
    <property type="match status" value="1"/>
</dbReference>
<dbReference type="Proteomes" id="UP000188268">
    <property type="component" value="Unassembled WGS sequence"/>
</dbReference>
<sequence>MDSVGNFFRGYDKVSHLENQKITKKPVSTATTIIVVLLFIFVIALTLAALMVEPTHKGSPSLSSTNSGSSDSIRTICNVTRFPDSCFTAVSASLNASTKPDPVTVLRLSLQSAITHLSNLSSSLKSLNDLHSEPALKDCVDLFDDALSRLNDSVSAMNKVMCSGKETVLTKGKTSDVQTWISAAMTDQDTCNDGLEEMGSTVADQVKSQFQSFRESVLSSVPQAMEPNKTRSMSRNPVTEQNLCKKQRNDDGSLCTITTSSLSWLLSHDDDDLPSKKQKQELIKKKRRKDLKLAIALEEGSFPSSNAYPLS</sequence>
<keyword evidence="6" id="KW-0325">Glycoprotein</keyword>
<evidence type="ECO:0000313" key="12">
    <source>
        <dbReference type="Proteomes" id="UP000188268"/>
    </source>
</evidence>
<dbReference type="AlphaFoldDB" id="A0A1R3JAS5"/>
<dbReference type="CDD" id="cd15798">
    <property type="entry name" value="PMEI-like_3"/>
    <property type="match status" value="1"/>
</dbReference>
<dbReference type="Gramene" id="OMO91925">
    <property type="protein sequence ID" value="OMO91925"/>
    <property type="gene ID" value="CCACVL1_06959"/>
</dbReference>
<evidence type="ECO:0000256" key="7">
    <source>
        <dbReference type="ARBA" id="ARBA00038471"/>
    </source>
</evidence>
<evidence type="ECO:0000256" key="9">
    <source>
        <dbReference type="SAM" id="Phobius"/>
    </source>
</evidence>
<comment type="caution">
    <text evidence="11">The sequence shown here is derived from an EMBL/GenBank/DDBJ whole genome shotgun (WGS) entry which is preliminary data.</text>
</comment>
<evidence type="ECO:0000256" key="4">
    <source>
        <dbReference type="ARBA" id="ARBA00022729"/>
    </source>
</evidence>
<name>A0A1R3JAS5_COCAP</name>
<evidence type="ECO:0000256" key="8">
    <source>
        <dbReference type="SAM" id="MobiDB-lite"/>
    </source>
</evidence>
<protein>
    <recommendedName>
        <fullName evidence="3">pectinesterase</fullName>
        <ecNumber evidence="3">3.1.1.11</ecNumber>
    </recommendedName>
</protein>
<keyword evidence="9" id="KW-0812">Transmembrane</keyword>
<keyword evidence="4" id="KW-0732">Signal</keyword>
<dbReference type="PANTHER" id="PTHR31080">
    <property type="entry name" value="PECTINESTERASE INHIBITOR-LIKE"/>
    <property type="match status" value="1"/>
</dbReference>
<comment type="similarity">
    <text evidence="1">In the N-terminal section; belongs to the PMEI family.</text>
</comment>
<evidence type="ECO:0000256" key="6">
    <source>
        <dbReference type="ARBA" id="ARBA00023180"/>
    </source>
</evidence>
<dbReference type="InterPro" id="IPR051955">
    <property type="entry name" value="PME_Inhibitor"/>
</dbReference>
<gene>
    <name evidence="11" type="ORF">CCACVL1_06959</name>
</gene>
<proteinExistence type="inferred from homology"/>
<evidence type="ECO:0000313" key="11">
    <source>
        <dbReference type="EMBL" id="OMO91925.1"/>
    </source>
</evidence>
<evidence type="ECO:0000256" key="1">
    <source>
        <dbReference type="ARBA" id="ARBA00006027"/>
    </source>
</evidence>
<dbReference type="OMA" id="SINYIRG"/>
<dbReference type="SUPFAM" id="SSF101148">
    <property type="entry name" value="Plant invertase/pectin methylesterase inhibitor"/>
    <property type="match status" value="1"/>
</dbReference>
<dbReference type="STRING" id="210143.A0A1R3JAS5"/>
<evidence type="ECO:0000259" key="10">
    <source>
        <dbReference type="SMART" id="SM00856"/>
    </source>
</evidence>
<comment type="similarity">
    <text evidence="2">In the C-terminal section; belongs to the pectinesterase family.</text>
</comment>
<feature type="transmembrane region" description="Helical" evidence="9">
    <location>
        <begin position="30"/>
        <end position="52"/>
    </location>
</feature>
<dbReference type="GO" id="GO:0004857">
    <property type="term" value="F:enzyme inhibitor activity"/>
    <property type="evidence" value="ECO:0007669"/>
    <property type="project" value="InterPro"/>
</dbReference>
<dbReference type="NCBIfam" id="TIGR01614">
    <property type="entry name" value="PME_inhib"/>
    <property type="match status" value="1"/>
</dbReference>
<dbReference type="Gene3D" id="1.20.140.40">
    <property type="entry name" value="Invertase/pectin methylesterase inhibitor family protein"/>
    <property type="match status" value="1"/>
</dbReference>
<accession>A0A1R3JAS5</accession>
<dbReference type="OrthoDB" id="1670832at2759"/>
<evidence type="ECO:0000256" key="3">
    <source>
        <dbReference type="ARBA" id="ARBA00013229"/>
    </source>
</evidence>
<dbReference type="GO" id="GO:0030599">
    <property type="term" value="F:pectinesterase activity"/>
    <property type="evidence" value="ECO:0007669"/>
    <property type="project" value="UniProtKB-EC"/>
</dbReference>
<dbReference type="PANTHER" id="PTHR31080:SF303">
    <property type="entry name" value="PECTINESTERASE 1-LIKE"/>
    <property type="match status" value="1"/>
</dbReference>
<dbReference type="SMART" id="SM00856">
    <property type="entry name" value="PMEI"/>
    <property type="match status" value="1"/>
</dbReference>
<dbReference type="InterPro" id="IPR006501">
    <property type="entry name" value="Pectinesterase_inhib_dom"/>
</dbReference>
<comment type="similarity">
    <text evidence="7">Belongs to the PMEI family.</text>
</comment>
<dbReference type="InterPro" id="IPR035513">
    <property type="entry name" value="Invertase/methylesterase_inhib"/>
</dbReference>
<keyword evidence="9" id="KW-0472">Membrane</keyword>
<keyword evidence="5" id="KW-1015">Disulfide bond</keyword>
<feature type="region of interest" description="Disordered" evidence="8">
    <location>
        <begin position="225"/>
        <end position="245"/>
    </location>
</feature>
<keyword evidence="12" id="KW-1185">Reference proteome</keyword>
<keyword evidence="9" id="KW-1133">Transmembrane helix</keyword>
<evidence type="ECO:0000256" key="5">
    <source>
        <dbReference type="ARBA" id="ARBA00023157"/>
    </source>
</evidence>